<evidence type="ECO:0000256" key="1">
    <source>
        <dbReference type="PROSITE-ProRule" id="PRU00409"/>
    </source>
</evidence>
<dbReference type="RefSeq" id="WP_345396033.1">
    <property type="nucleotide sequence ID" value="NZ_BAABHG010000007.1"/>
</dbReference>
<dbReference type="SUPFAM" id="SSF56059">
    <property type="entry name" value="Glutathione synthetase ATP-binding domain-like"/>
    <property type="match status" value="1"/>
</dbReference>
<gene>
    <name evidence="3" type="ORF">ACFSYJ_35875</name>
</gene>
<dbReference type="Pfam" id="PF18105">
    <property type="entry name" value="PGM1_C"/>
    <property type="match status" value="1"/>
</dbReference>
<dbReference type="InterPro" id="IPR040754">
    <property type="entry name" value="PreAtp-grasp"/>
</dbReference>
<comment type="caution">
    <text evidence="3">The sequence shown here is derived from an EMBL/GenBank/DDBJ whole genome shotgun (WGS) entry which is preliminary data.</text>
</comment>
<evidence type="ECO:0000259" key="2">
    <source>
        <dbReference type="PROSITE" id="PS50975"/>
    </source>
</evidence>
<evidence type="ECO:0000313" key="3">
    <source>
        <dbReference type="EMBL" id="MFD2464043.1"/>
    </source>
</evidence>
<dbReference type="InterPro" id="IPR011761">
    <property type="entry name" value="ATP-grasp"/>
</dbReference>
<keyword evidence="1" id="KW-0067">ATP-binding</keyword>
<evidence type="ECO:0000313" key="4">
    <source>
        <dbReference type="Proteomes" id="UP001597419"/>
    </source>
</evidence>
<accession>A0ABW5GSY8</accession>
<dbReference type="PROSITE" id="PS50975">
    <property type="entry name" value="ATP_GRASP"/>
    <property type="match status" value="1"/>
</dbReference>
<reference evidence="4" key="1">
    <citation type="journal article" date="2019" name="Int. J. Syst. Evol. Microbiol.">
        <title>The Global Catalogue of Microorganisms (GCM) 10K type strain sequencing project: providing services to taxonomists for standard genome sequencing and annotation.</title>
        <authorList>
            <consortium name="The Broad Institute Genomics Platform"/>
            <consortium name="The Broad Institute Genome Sequencing Center for Infectious Disease"/>
            <person name="Wu L."/>
            <person name="Ma J."/>
        </authorList>
    </citation>
    <scope>NUCLEOTIDE SEQUENCE [LARGE SCALE GENOMIC DNA]</scope>
    <source>
        <strain evidence="4">CGMCC 4.7643</strain>
    </source>
</reference>
<dbReference type="EMBL" id="JBHUKU010000023">
    <property type="protein sequence ID" value="MFD2464043.1"/>
    <property type="molecule type" value="Genomic_DNA"/>
</dbReference>
<keyword evidence="1" id="KW-0547">Nucleotide-binding</keyword>
<feature type="domain" description="ATP-grasp" evidence="2">
    <location>
        <begin position="155"/>
        <end position="372"/>
    </location>
</feature>
<sequence>MPSLLIGNQYTEQMVGELESLPEGIRRVGGNTAGRLLWAARPGDIVVVPQPLNPELHRYVFELLNIAPDSVQVVVPPPGRFGTDVLSADRLLGSDFREQLKEHVKAANTGQVTPFYFDSTIAELAGELGIGASTRGFSFVDQNGASLLNSKSVFRAIAAGIGAPLADGSVVTDKNEATARIWSFLDTGRCVIVKQDFHVGGFGNEILGTGPDIQAIGASRVVPVGSWEELREHVDRHWHHYTNNGRNKVIVEHYSPDSVPLYAEAEVTDSGTAILNSGEMRMAPVFDGFVIPGKETTPAQRAEFLEAVTLLCEPVRAMGYRGLINIDGIVTPEGNTLLTEFNGRLGGSTHLHEIGSRLLGPGYAGRRVIATRNHWPAPSFGEALERLRTHDIAFDHDTGSGVVITCDHSRLERAVEYCVIADDVAHSEKLEQLMADSSSH</sequence>
<dbReference type="Pfam" id="PF18604">
    <property type="entry name" value="PreAtp-grasp"/>
    <property type="match status" value="1"/>
</dbReference>
<dbReference type="Proteomes" id="UP001597419">
    <property type="component" value="Unassembled WGS sequence"/>
</dbReference>
<keyword evidence="4" id="KW-1185">Reference proteome</keyword>
<protein>
    <submittedName>
        <fullName evidence="3">Peptide ligase PGM1-related protein</fullName>
    </submittedName>
</protein>
<name>A0ABW5GSY8_9PSEU</name>
<dbReference type="GO" id="GO:0016874">
    <property type="term" value="F:ligase activity"/>
    <property type="evidence" value="ECO:0007669"/>
    <property type="project" value="UniProtKB-KW"/>
</dbReference>
<dbReference type="InterPro" id="IPR041356">
    <property type="entry name" value="PGM1_C"/>
</dbReference>
<keyword evidence="3" id="KW-0436">Ligase</keyword>
<proteinExistence type="predicted"/>
<organism evidence="3 4">
    <name type="scientific">Amycolatopsis samaneae</name>
    <dbReference type="NCBI Taxonomy" id="664691"/>
    <lineage>
        <taxon>Bacteria</taxon>
        <taxon>Bacillati</taxon>
        <taxon>Actinomycetota</taxon>
        <taxon>Actinomycetes</taxon>
        <taxon>Pseudonocardiales</taxon>
        <taxon>Pseudonocardiaceae</taxon>
        <taxon>Amycolatopsis</taxon>
    </lineage>
</organism>